<dbReference type="SUPFAM" id="SSF46785">
    <property type="entry name" value="Winged helix' DNA-binding domain"/>
    <property type="match status" value="1"/>
</dbReference>
<dbReference type="InterPro" id="IPR036388">
    <property type="entry name" value="WH-like_DNA-bd_sf"/>
</dbReference>
<reference evidence="2" key="1">
    <citation type="submission" date="2018-07" db="EMBL/GenBank/DDBJ databases">
        <title>Comparative genomics of catfishes provides insights into carnivory and benthic adaptation.</title>
        <authorList>
            <person name="Zhang Y."/>
            <person name="Wang D."/>
            <person name="Peng Z."/>
            <person name="Zheng S."/>
            <person name="Shao F."/>
            <person name="Tao W."/>
        </authorList>
    </citation>
    <scope>NUCLEOTIDE SEQUENCE</scope>
    <source>
        <strain evidence="2">Chongqing</strain>
    </source>
</reference>
<dbReference type="PROSITE" id="PS50186">
    <property type="entry name" value="DEP"/>
    <property type="match status" value="1"/>
</dbReference>
<organism evidence="2 3">
    <name type="scientific">Silurus asotus</name>
    <name type="common">Amur catfish</name>
    <name type="synonym">Parasilurus asotus</name>
    <dbReference type="NCBI Taxonomy" id="30991"/>
    <lineage>
        <taxon>Eukaryota</taxon>
        <taxon>Metazoa</taxon>
        <taxon>Chordata</taxon>
        <taxon>Craniata</taxon>
        <taxon>Vertebrata</taxon>
        <taxon>Euteleostomi</taxon>
        <taxon>Actinopterygii</taxon>
        <taxon>Neopterygii</taxon>
        <taxon>Teleostei</taxon>
        <taxon>Ostariophysi</taxon>
        <taxon>Siluriformes</taxon>
        <taxon>Siluridae</taxon>
        <taxon>Silurus</taxon>
    </lineage>
</organism>
<accession>A0AAD5B5K6</accession>
<dbReference type="Proteomes" id="UP001205998">
    <property type="component" value="Unassembled WGS sequence"/>
</dbReference>
<dbReference type="InterPro" id="IPR036390">
    <property type="entry name" value="WH_DNA-bd_sf"/>
</dbReference>
<evidence type="ECO:0000313" key="2">
    <source>
        <dbReference type="EMBL" id="KAI5629011.1"/>
    </source>
</evidence>
<keyword evidence="3" id="KW-1185">Reference proteome</keyword>
<dbReference type="EMBL" id="MU540827">
    <property type="protein sequence ID" value="KAI5629011.1"/>
    <property type="molecule type" value="Genomic_DNA"/>
</dbReference>
<evidence type="ECO:0000259" key="1">
    <source>
        <dbReference type="PROSITE" id="PS50186"/>
    </source>
</evidence>
<dbReference type="AlphaFoldDB" id="A0AAD5B5K6"/>
<dbReference type="Gene3D" id="1.10.10.10">
    <property type="entry name" value="Winged helix-like DNA-binding domain superfamily/Winged helix DNA-binding domain"/>
    <property type="match status" value="1"/>
</dbReference>
<evidence type="ECO:0000313" key="3">
    <source>
        <dbReference type="Proteomes" id="UP001205998"/>
    </source>
</evidence>
<feature type="non-terminal residue" evidence="2">
    <location>
        <position position="1"/>
    </location>
</feature>
<comment type="caution">
    <text evidence="2">The sequence shown here is derived from an EMBL/GenBank/DDBJ whole genome shotgun (WGS) entry which is preliminary data.</text>
</comment>
<name>A0AAD5B5K6_SILAS</name>
<feature type="domain" description="DEP" evidence="1">
    <location>
        <begin position="1"/>
        <end position="60"/>
    </location>
</feature>
<dbReference type="InterPro" id="IPR000591">
    <property type="entry name" value="DEP_dom"/>
</dbReference>
<sequence>RQCCSGKELVDWLMKLNDCSQSRSQAVGMWQVLVDEGIIVNVKQELNFHDKDTQFYRFMETEFDLNKSTIEKDSKEDELQEGLSLLVQMGPDALLNMKLRKW</sequence>
<proteinExistence type="predicted"/>
<dbReference type="GO" id="GO:0035556">
    <property type="term" value="P:intracellular signal transduction"/>
    <property type="evidence" value="ECO:0007669"/>
    <property type="project" value="InterPro"/>
</dbReference>
<dbReference type="Pfam" id="PF00610">
    <property type="entry name" value="DEP"/>
    <property type="match status" value="1"/>
</dbReference>
<gene>
    <name evidence="2" type="ORF">C0J50_12746</name>
</gene>
<dbReference type="SMART" id="SM00049">
    <property type="entry name" value="DEP"/>
    <property type="match status" value="1"/>
</dbReference>
<protein>
    <submittedName>
        <fullName evidence="2">Rap guanine nucleotide exchange factor 3 isoform X1</fullName>
    </submittedName>
</protein>